<dbReference type="AlphaFoldDB" id="X6NMY5"/>
<accession>X6NMY5</accession>
<evidence type="ECO:0000313" key="2">
    <source>
        <dbReference type="Proteomes" id="UP000023152"/>
    </source>
</evidence>
<name>X6NMY5_RETFI</name>
<dbReference type="EMBL" id="ASPP01007316">
    <property type="protein sequence ID" value="ETO27356.1"/>
    <property type="molecule type" value="Genomic_DNA"/>
</dbReference>
<organism evidence="1 2">
    <name type="scientific">Reticulomyxa filosa</name>
    <dbReference type="NCBI Taxonomy" id="46433"/>
    <lineage>
        <taxon>Eukaryota</taxon>
        <taxon>Sar</taxon>
        <taxon>Rhizaria</taxon>
        <taxon>Retaria</taxon>
        <taxon>Foraminifera</taxon>
        <taxon>Monothalamids</taxon>
        <taxon>Reticulomyxidae</taxon>
        <taxon>Reticulomyxa</taxon>
    </lineage>
</organism>
<proteinExistence type="predicted"/>
<comment type="caution">
    <text evidence="1">The sequence shown here is derived from an EMBL/GenBank/DDBJ whole genome shotgun (WGS) entry which is preliminary data.</text>
</comment>
<sequence length="212" mass="24185">TVQEWKGDLMKEITALTKPNATSSYQSSWEEDSFKAIGALGVGQNEIMEKLNKILEFQKHVYQNLSKAPNAQGLAGSNGTFLRNDSVATEIQQLTQLTTKLIQDVGAVSMLSALREEYKLIREERDTLKKSVDQFRYVFFFCLNVPEIHYKSIDRKHNSELLTRVNQLEEDAIYLRESKRTTVKNMVGELNEMREKLASLSHIVKNNTPPSS</sequence>
<protein>
    <submittedName>
        <fullName evidence="1">Uncharacterized protein</fullName>
    </submittedName>
</protein>
<gene>
    <name evidence="1" type="ORF">RFI_09774</name>
</gene>
<dbReference type="Proteomes" id="UP000023152">
    <property type="component" value="Unassembled WGS sequence"/>
</dbReference>
<keyword evidence="2" id="KW-1185">Reference proteome</keyword>
<reference evidence="1 2" key="1">
    <citation type="journal article" date="2013" name="Curr. Biol.">
        <title>The Genome of the Foraminiferan Reticulomyxa filosa.</title>
        <authorList>
            <person name="Glockner G."/>
            <person name="Hulsmann N."/>
            <person name="Schleicher M."/>
            <person name="Noegel A.A."/>
            <person name="Eichinger L."/>
            <person name="Gallinger C."/>
            <person name="Pawlowski J."/>
            <person name="Sierra R."/>
            <person name="Euteneuer U."/>
            <person name="Pillet L."/>
            <person name="Moustafa A."/>
            <person name="Platzer M."/>
            <person name="Groth M."/>
            <person name="Szafranski K."/>
            <person name="Schliwa M."/>
        </authorList>
    </citation>
    <scope>NUCLEOTIDE SEQUENCE [LARGE SCALE GENOMIC DNA]</scope>
</reference>
<feature type="non-terminal residue" evidence="1">
    <location>
        <position position="1"/>
    </location>
</feature>
<evidence type="ECO:0000313" key="1">
    <source>
        <dbReference type="EMBL" id="ETO27356.1"/>
    </source>
</evidence>